<gene>
    <name evidence="3" type="ORF">GU90_11875</name>
</gene>
<protein>
    <recommendedName>
        <fullName evidence="2">Helix-hairpin-helix DNA-binding motif class 1 domain-containing protein</fullName>
    </recommendedName>
</protein>
<feature type="domain" description="Helix-hairpin-helix DNA-binding motif class 1" evidence="2">
    <location>
        <begin position="135"/>
        <end position="154"/>
    </location>
</feature>
<dbReference type="SUPFAM" id="SSF47781">
    <property type="entry name" value="RuvA domain 2-like"/>
    <property type="match status" value="1"/>
</dbReference>
<evidence type="ECO:0000259" key="2">
    <source>
        <dbReference type="SMART" id="SM00278"/>
    </source>
</evidence>
<dbReference type="GO" id="GO:0006281">
    <property type="term" value="P:DNA repair"/>
    <property type="evidence" value="ECO:0007669"/>
    <property type="project" value="InterPro"/>
</dbReference>
<keyword evidence="1" id="KW-0472">Membrane</keyword>
<feature type="transmembrane region" description="Helical" evidence="1">
    <location>
        <begin position="6"/>
        <end position="29"/>
    </location>
</feature>
<keyword evidence="4" id="KW-1185">Reference proteome</keyword>
<dbReference type="STRING" id="28042.GU90_11875"/>
<dbReference type="InterPro" id="IPR003583">
    <property type="entry name" value="Hlx-hairpin-Hlx_DNA-bd_motif"/>
</dbReference>
<dbReference type="Proteomes" id="UP000031419">
    <property type="component" value="Unassembled WGS sequence"/>
</dbReference>
<comment type="caution">
    <text evidence="3">The sequence shown here is derived from an EMBL/GenBank/DDBJ whole genome shotgun (WGS) entry which is preliminary data.</text>
</comment>
<dbReference type="Gene3D" id="1.10.150.320">
    <property type="entry name" value="Photosystem II 12 kDa extrinsic protein"/>
    <property type="match status" value="1"/>
</dbReference>
<reference evidence="3 4" key="1">
    <citation type="submission" date="2014-06" db="EMBL/GenBank/DDBJ databases">
        <title>Saccharopolyspora rectivirgula DSM-43113 Genome sequencing.</title>
        <authorList>
            <person name="Barrera C."/>
            <person name="Millon L."/>
            <person name="Rognon B."/>
            <person name="Zaugg C."/>
            <person name="Monod M."/>
        </authorList>
    </citation>
    <scope>NUCLEOTIDE SEQUENCE [LARGE SCALE GENOMIC DNA]</scope>
    <source>
        <strain evidence="3 4">DSM 43113</strain>
    </source>
</reference>
<evidence type="ECO:0000313" key="4">
    <source>
        <dbReference type="Proteomes" id="UP000031419"/>
    </source>
</evidence>
<sequence>MDPGWAGVLVFVVLAAALVAGVVVSVWGARPRVEDAPPQLTPPAAAPTSSPPQELVVSVVGRVARPGLVTLAPGDRVADAVRAAGGPLPDTDLTPLNLARRLTDGEQIHVGIPAPPQSPEGGGTGKLNVNTATAEQLEQLPGIGEVTAERILQWRAEHGAFSNVDQLLEVEGIGEAKLDRLRDEIEV</sequence>
<dbReference type="SMART" id="SM00278">
    <property type="entry name" value="HhH1"/>
    <property type="match status" value="2"/>
</dbReference>
<dbReference type="InterPro" id="IPR010994">
    <property type="entry name" value="RuvA_2-like"/>
</dbReference>
<dbReference type="PANTHER" id="PTHR21180">
    <property type="entry name" value="ENDONUCLEASE/EXONUCLEASE/PHOSPHATASE FAMILY DOMAIN-CONTAINING PROTEIN 1"/>
    <property type="match status" value="1"/>
</dbReference>
<evidence type="ECO:0000313" key="3">
    <source>
        <dbReference type="EMBL" id="KEI44164.1"/>
    </source>
</evidence>
<dbReference type="GO" id="GO:0003677">
    <property type="term" value="F:DNA binding"/>
    <property type="evidence" value="ECO:0007669"/>
    <property type="project" value="InterPro"/>
</dbReference>
<dbReference type="InterPro" id="IPR019554">
    <property type="entry name" value="Soluble_ligand-bd"/>
</dbReference>
<name>A0A073B8X1_9PSEU</name>
<keyword evidence="1" id="KW-0812">Transmembrane</keyword>
<dbReference type="NCBIfam" id="TIGR00426">
    <property type="entry name" value="competence protein ComEA helix-hairpin-helix repeat region"/>
    <property type="match status" value="1"/>
</dbReference>
<dbReference type="GO" id="GO:0015627">
    <property type="term" value="C:type II protein secretion system complex"/>
    <property type="evidence" value="ECO:0007669"/>
    <property type="project" value="TreeGrafter"/>
</dbReference>
<proteinExistence type="predicted"/>
<keyword evidence="1" id="KW-1133">Transmembrane helix</keyword>
<feature type="domain" description="Helix-hairpin-helix DNA-binding motif class 1" evidence="2">
    <location>
        <begin position="165"/>
        <end position="184"/>
    </location>
</feature>
<organism evidence="3 4">
    <name type="scientific">Saccharopolyspora rectivirgula</name>
    <dbReference type="NCBI Taxonomy" id="28042"/>
    <lineage>
        <taxon>Bacteria</taxon>
        <taxon>Bacillati</taxon>
        <taxon>Actinomycetota</taxon>
        <taxon>Actinomycetes</taxon>
        <taxon>Pseudonocardiales</taxon>
        <taxon>Pseudonocardiaceae</taxon>
        <taxon>Saccharopolyspora</taxon>
    </lineage>
</organism>
<dbReference type="Pfam" id="PF12836">
    <property type="entry name" value="HHH_3"/>
    <property type="match status" value="1"/>
</dbReference>
<dbReference type="GO" id="GO:0015628">
    <property type="term" value="P:protein secretion by the type II secretion system"/>
    <property type="evidence" value="ECO:0007669"/>
    <property type="project" value="TreeGrafter"/>
</dbReference>
<dbReference type="PANTHER" id="PTHR21180:SF32">
    <property type="entry name" value="ENDONUCLEASE_EXONUCLEASE_PHOSPHATASE FAMILY DOMAIN-CONTAINING PROTEIN 1"/>
    <property type="match status" value="1"/>
</dbReference>
<dbReference type="eggNOG" id="COG1555">
    <property type="taxonomic scope" value="Bacteria"/>
</dbReference>
<dbReference type="EMBL" id="JNVU01000029">
    <property type="protein sequence ID" value="KEI44164.1"/>
    <property type="molecule type" value="Genomic_DNA"/>
</dbReference>
<dbReference type="AlphaFoldDB" id="A0A073B8X1"/>
<accession>A0A073B8X1</accession>
<dbReference type="InterPro" id="IPR004509">
    <property type="entry name" value="Competence_ComEA_HhH"/>
</dbReference>
<dbReference type="InterPro" id="IPR051675">
    <property type="entry name" value="Endo/Exo/Phosphatase_dom_1"/>
</dbReference>
<dbReference type="Pfam" id="PF10531">
    <property type="entry name" value="SLBB"/>
    <property type="match status" value="1"/>
</dbReference>
<evidence type="ECO:0000256" key="1">
    <source>
        <dbReference type="SAM" id="Phobius"/>
    </source>
</evidence>